<dbReference type="Pfam" id="PF13370">
    <property type="entry name" value="Fer4_13"/>
    <property type="match status" value="1"/>
</dbReference>
<dbReference type="InterPro" id="IPR001279">
    <property type="entry name" value="Metallo-B-lactamas"/>
</dbReference>
<dbReference type="SUPFAM" id="SSF54862">
    <property type="entry name" value="4Fe-4S ferredoxins"/>
    <property type="match status" value="1"/>
</dbReference>
<feature type="domain" description="Metallo-beta-lactamase" evidence="1">
    <location>
        <begin position="105"/>
        <end position="260"/>
    </location>
</feature>
<dbReference type="Proteomes" id="UP001242010">
    <property type="component" value="Chromosome"/>
</dbReference>
<organism evidence="2 3">
    <name type="scientific">Geothrix oryzae</name>
    <dbReference type="NCBI Taxonomy" id="2927975"/>
    <lineage>
        <taxon>Bacteria</taxon>
        <taxon>Pseudomonadati</taxon>
        <taxon>Acidobacteriota</taxon>
        <taxon>Holophagae</taxon>
        <taxon>Holophagales</taxon>
        <taxon>Holophagaceae</taxon>
        <taxon>Geothrix</taxon>
    </lineage>
</organism>
<evidence type="ECO:0000313" key="3">
    <source>
        <dbReference type="Proteomes" id="UP001242010"/>
    </source>
</evidence>
<dbReference type="EMBL" id="AP027079">
    <property type="protein sequence ID" value="BDU69529.1"/>
    <property type="molecule type" value="Genomic_DNA"/>
</dbReference>
<gene>
    <name evidence="2" type="ORF">GETHOR_16300</name>
</gene>
<dbReference type="Gene3D" id="3.60.15.10">
    <property type="entry name" value="Ribonuclease Z/Hydroxyacylglutathione hydrolase-like"/>
    <property type="match status" value="1"/>
</dbReference>
<dbReference type="Pfam" id="PF00753">
    <property type="entry name" value="Lactamase_B"/>
    <property type="match status" value="1"/>
</dbReference>
<proteinExistence type="predicted"/>
<dbReference type="RefSeq" id="WP_286353252.1">
    <property type="nucleotide sequence ID" value="NZ_AP027079.1"/>
</dbReference>
<accession>A0ABN6V094</accession>
<protein>
    <submittedName>
        <fullName evidence="2">MBL fold metallo-hydrolase</fullName>
    </submittedName>
</protein>
<sequence>MARRTDAHPDSLPGPFFVDRSCIDCGTCYQFAPETFADGGDHAKVRAQPGDAPARMRASMALVACPVGSIGTDDKAEVAAAARAFPHPLAEDVLFCGYTSEKSFGAWSYLLRRPAGNVLMDSPRAAEPLMKNLEALGGVAMLVLSHQDDVADHGAYRKRFGCERVMHRADGFTGLERLVDGDAPVALAEDLLLIPTPGHTAGSVCLLYRDFLFTGDHLWWNPDERRLSASRTYNWHSWERQLDSLERLLAFDFTWVLPGHGSIHHADSPAAMRADLERALAVLRRS</sequence>
<dbReference type="InterPro" id="IPR036866">
    <property type="entry name" value="RibonucZ/Hydroxyglut_hydro"/>
</dbReference>
<dbReference type="PANTHER" id="PTHR42773:SF1">
    <property type="entry name" value="METALLO-BETA-LACTAMASE FAMILY PROTEIN"/>
    <property type="match status" value="1"/>
</dbReference>
<evidence type="ECO:0000259" key="1">
    <source>
        <dbReference type="SMART" id="SM00849"/>
    </source>
</evidence>
<dbReference type="PANTHER" id="PTHR42773">
    <property type="entry name" value="METALLO-BETA-LACTAMASE-RELATED"/>
    <property type="match status" value="1"/>
</dbReference>
<evidence type="ECO:0000313" key="2">
    <source>
        <dbReference type="EMBL" id="BDU69529.1"/>
    </source>
</evidence>
<dbReference type="SUPFAM" id="SSF56281">
    <property type="entry name" value="Metallo-hydrolase/oxidoreductase"/>
    <property type="match status" value="1"/>
</dbReference>
<reference evidence="3" key="1">
    <citation type="journal article" date="2023" name="Int. J. Syst. Evol. Microbiol.">
        <title>Mesoterricola silvestris gen. nov., sp. nov., Mesoterricola sediminis sp. nov., Geothrix oryzae sp. nov., Geothrix edaphica sp. nov., Geothrix rubra sp. nov., and Geothrix limicola sp. nov., six novel members of Acidobacteriota isolated from soils.</title>
        <authorList>
            <person name="Itoh H."/>
            <person name="Sugisawa Y."/>
            <person name="Mise K."/>
            <person name="Xu Z."/>
            <person name="Kuniyasu M."/>
            <person name="Ushijima N."/>
            <person name="Kawano K."/>
            <person name="Kobayashi E."/>
            <person name="Shiratori Y."/>
            <person name="Masuda Y."/>
            <person name="Senoo K."/>
        </authorList>
    </citation>
    <scope>NUCLEOTIDE SEQUENCE [LARGE SCALE GENOMIC DNA]</scope>
    <source>
        <strain evidence="3">Red222</strain>
    </source>
</reference>
<keyword evidence="3" id="KW-1185">Reference proteome</keyword>
<name>A0ABN6V094_9BACT</name>
<dbReference type="SMART" id="SM00849">
    <property type="entry name" value="Lactamase_B"/>
    <property type="match status" value="1"/>
</dbReference>
<dbReference type="CDD" id="cd07727">
    <property type="entry name" value="YmaE-like_MBL-fold"/>
    <property type="match status" value="1"/>
</dbReference>
<dbReference type="Gene3D" id="3.30.70.20">
    <property type="match status" value="1"/>
</dbReference>